<dbReference type="InterPro" id="IPR050351">
    <property type="entry name" value="BphY/WalK/GraS-like"/>
</dbReference>
<evidence type="ECO:0000256" key="2">
    <source>
        <dbReference type="ARBA" id="ARBA00004370"/>
    </source>
</evidence>
<dbReference type="SUPFAM" id="SSF55874">
    <property type="entry name" value="ATPase domain of HSP90 chaperone/DNA topoisomerase II/histidine kinase"/>
    <property type="match status" value="1"/>
</dbReference>
<dbReference type="PATRIC" id="fig|331679.3.peg.1384"/>
<dbReference type="GO" id="GO:0000155">
    <property type="term" value="F:phosphorelay sensor kinase activity"/>
    <property type="evidence" value="ECO:0007669"/>
    <property type="project" value="InterPro"/>
</dbReference>
<evidence type="ECO:0000256" key="4">
    <source>
        <dbReference type="ARBA" id="ARBA00022553"/>
    </source>
</evidence>
<dbReference type="InterPro" id="IPR003661">
    <property type="entry name" value="HisK_dim/P_dom"/>
</dbReference>
<evidence type="ECO:0000313" key="10">
    <source>
        <dbReference type="EMBL" id="KRN94428.1"/>
    </source>
</evidence>
<evidence type="ECO:0000259" key="9">
    <source>
        <dbReference type="PROSITE" id="PS50109"/>
    </source>
</evidence>
<keyword evidence="8" id="KW-1133">Transmembrane helix</keyword>
<dbReference type="FunFam" id="1.10.287.130:FF:000001">
    <property type="entry name" value="Two-component sensor histidine kinase"/>
    <property type="match status" value="1"/>
</dbReference>
<dbReference type="PRINTS" id="PR00344">
    <property type="entry name" value="BCTRLSENSOR"/>
</dbReference>
<dbReference type="InterPro" id="IPR003594">
    <property type="entry name" value="HATPase_dom"/>
</dbReference>
<dbReference type="Gene3D" id="1.10.287.130">
    <property type="match status" value="1"/>
</dbReference>
<dbReference type="STRING" id="331679.IV81_GL001352"/>
<protein>
    <recommendedName>
        <fullName evidence="3">histidine kinase</fullName>
        <ecNumber evidence="3">2.7.13.3</ecNumber>
    </recommendedName>
</protein>
<dbReference type="SUPFAM" id="SSF47384">
    <property type="entry name" value="Homodimeric domain of signal transducing histidine kinase"/>
    <property type="match status" value="1"/>
</dbReference>
<sequence>MSSSRKKAISRTVQFGFASLVGNAFMAFLVYKLITKENPRVTRVDMSLLVAVILLITIIEIIVFWSNQKNVIERQHLFRKNLEEVIKGNRVPKIHLDPDDPFYNLSKTINEISTHERHQIHVLTNQQSELEAIVDNLPVGVLVINRHRELQVANTYAINHLGITGLDVPHPYTMDIRNKELSNLVDSVFQSRQSITKTIELDGDQSYVFETTIVYSPKVHHKFEIIVLLYDVTAAVQSKRIERDFVNNASHELRTPITSIAGFADTLLGGAKDDPETLNNFLHIIKSESDKLVQLTDDILTMSRVKNGNSERKEINIYDYVDQQLQMMEGNIKGMNLTIQNNIPRDIAEKVVENDLFQITKNLITNAIRYNKVGGKIAVDYRSHHDGWELIVSDTGVGIPMDQTERVFERFYRVNNAIKGGTGLGLAIVKEAVADMGGSVRIESDMESGTAVFVKFKRQA</sequence>
<dbReference type="PROSITE" id="PS50109">
    <property type="entry name" value="HIS_KIN"/>
    <property type="match status" value="1"/>
</dbReference>
<dbReference type="InterPro" id="IPR036890">
    <property type="entry name" value="HATPase_C_sf"/>
</dbReference>
<keyword evidence="11" id="KW-1185">Reference proteome</keyword>
<accession>A0A0R2L4I0</accession>
<keyword evidence="8" id="KW-0472">Membrane</keyword>
<dbReference type="InterPro" id="IPR004358">
    <property type="entry name" value="Sig_transdc_His_kin-like_C"/>
</dbReference>
<comment type="caution">
    <text evidence="10">The sequence shown here is derived from an EMBL/GenBank/DDBJ whole genome shotgun (WGS) entry which is preliminary data.</text>
</comment>
<name>A0A0R2L4I0_9LACO</name>
<dbReference type="SMART" id="SM00387">
    <property type="entry name" value="HATPase_c"/>
    <property type="match status" value="1"/>
</dbReference>
<dbReference type="EMBL" id="JQBX01000005">
    <property type="protein sequence ID" value="KRN94428.1"/>
    <property type="molecule type" value="Genomic_DNA"/>
</dbReference>
<dbReference type="AlphaFoldDB" id="A0A0R2L4I0"/>
<evidence type="ECO:0000256" key="3">
    <source>
        <dbReference type="ARBA" id="ARBA00012438"/>
    </source>
</evidence>
<evidence type="ECO:0000256" key="8">
    <source>
        <dbReference type="SAM" id="Phobius"/>
    </source>
</evidence>
<proteinExistence type="predicted"/>
<dbReference type="GO" id="GO:0016036">
    <property type="term" value="P:cellular response to phosphate starvation"/>
    <property type="evidence" value="ECO:0007669"/>
    <property type="project" value="TreeGrafter"/>
</dbReference>
<feature type="transmembrane region" description="Helical" evidence="8">
    <location>
        <begin position="12"/>
        <end position="34"/>
    </location>
</feature>
<dbReference type="Pfam" id="PF02518">
    <property type="entry name" value="HATPase_c"/>
    <property type="match status" value="1"/>
</dbReference>
<dbReference type="PANTHER" id="PTHR45453:SF1">
    <property type="entry name" value="PHOSPHATE REGULON SENSOR PROTEIN PHOR"/>
    <property type="match status" value="1"/>
</dbReference>
<keyword evidence="5" id="KW-0808">Transferase</keyword>
<dbReference type="GO" id="GO:0005886">
    <property type="term" value="C:plasma membrane"/>
    <property type="evidence" value="ECO:0007669"/>
    <property type="project" value="TreeGrafter"/>
</dbReference>
<organism evidence="10 11">
    <name type="scientific">Pediococcus stilesii</name>
    <dbReference type="NCBI Taxonomy" id="331679"/>
    <lineage>
        <taxon>Bacteria</taxon>
        <taxon>Bacillati</taxon>
        <taxon>Bacillota</taxon>
        <taxon>Bacilli</taxon>
        <taxon>Lactobacillales</taxon>
        <taxon>Lactobacillaceae</taxon>
        <taxon>Pediococcus</taxon>
    </lineage>
</organism>
<dbReference type="RefSeq" id="WP_057802179.1">
    <property type="nucleotide sequence ID" value="NZ_JQBX01000005.1"/>
</dbReference>
<dbReference type="SMART" id="SM00388">
    <property type="entry name" value="HisKA"/>
    <property type="match status" value="1"/>
</dbReference>
<feature type="domain" description="Histidine kinase" evidence="9">
    <location>
        <begin position="248"/>
        <end position="460"/>
    </location>
</feature>
<dbReference type="InterPro" id="IPR005467">
    <property type="entry name" value="His_kinase_dom"/>
</dbReference>
<comment type="subcellular location">
    <subcellularLocation>
        <location evidence="2">Membrane</location>
    </subcellularLocation>
</comment>
<keyword evidence="6 10" id="KW-0418">Kinase</keyword>
<dbReference type="Gene3D" id="3.30.450.20">
    <property type="entry name" value="PAS domain"/>
    <property type="match status" value="1"/>
</dbReference>
<gene>
    <name evidence="10" type="ORF">IV81_GL001352</name>
</gene>
<dbReference type="GO" id="GO:0004721">
    <property type="term" value="F:phosphoprotein phosphatase activity"/>
    <property type="evidence" value="ECO:0007669"/>
    <property type="project" value="TreeGrafter"/>
</dbReference>
<dbReference type="EC" id="2.7.13.3" evidence="3"/>
<feature type="transmembrane region" description="Helical" evidence="8">
    <location>
        <begin position="46"/>
        <end position="65"/>
    </location>
</feature>
<dbReference type="CDD" id="cd00082">
    <property type="entry name" value="HisKA"/>
    <property type="match status" value="1"/>
</dbReference>
<keyword evidence="4" id="KW-0597">Phosphoprotein</keyword>
<comment type="catalytic activity">
    <reaction evidence="1">
        <text>ATP + protein L-histidine = ADP + protein N-phospho-L-histidine.</text>
        <dbReference type="EC" id="2.7.13.3"/>
    </reaction>
</comment>
<dbReference type="Proteomes" id="UP000051859">
    <property type="component" value="Unassembled WGS sequence"/>
</dbReference>
<keyword evidence="7" id="KW-0902">Two-component regulatory system</keyword>
<dbReference type="Pfam" id="PF00512">
    <property type="entry name" value="HisKA"/>
    <property type="match status" value="1"/>
</dbReference>
<evidence type="ECO:0000313" key="11">
    <source>
        <dbReference type="Proteomes" id="UP000051859"/>
    </source>
</evidence>
<evidence type="ECO:0000256" key="6">
    <source>
        <dbReference type="ARBA" id="ARBA00022777"/>
    </source>
</evidence>
<dbReference type="InterPro" id="IPR036097">
    <property type="entry name" value="HisK_dim/P_sf"/>
</dbReference>
<evidence type="ECO:0000256" key="7">
    <source>
        <dbReference type="ARBA" id="ARBA00023012"/>
    </source>
</evidence>
<dbReference type="PANTHER" id="PTHR45453">
    <property type="entry name" value="PHOSPHATE REGULON SENSOR PROTEIN PHOR"/>
    <property type="match status" value="1"/>
</dbReference>
<dbReference type="Gene3D" id="3.30.565.10">
    <property type="entry name" value="Histidine kinase-like ATPase, C-terminal domain"/>
    <property type="match status" value="1"/>
</dbReference>
<reference evidence="10 11" key="1">
    <citation type="journal article" date="2015" name="Genome Announc.">
        <title>Expanding the biotechnology potential of lactobacilli through comparative genomics of 213 strains and associated genera.</title>
        <authorList>
            <person name="Sun Z."/>
            <person name="Harris H.M."/>
            <person name="McCann A."/>
            <person name="Guo C."/>
            <person name="Argimon S."/>
            <person name="Zhang W."/>
            <person name="Yang X."/>
            <person name="Jeffery I.B."/>
            <person name="Cooney J.C."/>
            <person name="Kagawa T.F."/>
            <person name="Liu W."/>
            <person name="Song Y."/>
            <person name="Salvetti E."/>
            <person name="Wrobel A."/>
            <person name="Rasinkangas P."/>
            <person name="Parkhill J."/>
            <person name="Rea M.C."/>
            <person name="O'Sullivan O."/>
            <person name="Ritari J."/>
            <person name="Douillard F.P."/>
            <person name="Paul Ross R."/>
            <person name="Yang R."/>
            <person name="Briner A.E."/>
            <person name="Felis G.E."/>
            <person name="de Vos W.M."/>
            <person name="Barrangou R."/>
            <person name="Klaenhammer T.R."/>
            <person name="Caufield P.W."/>
            <person name="Cui Y."/>
            <person name="Zhang H."/>
            <person name="O'Toole P.W."/>
        </authorList>
    </citation>
    <scope>NUCLEOTIDE SEQUENCE [LARGE SCALE GENOMIC DNA]</scope>
    <source>
        <strain evidence="10 11">DSM 18001</strain>
    </source>
</reference>
<evidence type="ECO:0000256" key="5">
    <source>
        <dbReference type="ARBA" id="ARBA00022679"/>
    </source>
</evidence>
<dbReference type="CDD" id="cd00075">
    <property type="entry name" value="HATPase"/>
    <property type="match status" value="1"/>
</dbReference>
<keyword evidence="8" id="KW-0812">Transmembrane</keyword>
<evidence type="ECO:0000256" key="1">
    <source>
        <dbReference type="ARBA" id="ARBA00000085"/>
    </source>
</evidence>